<evidence type="ECO:0000313" key="4">
    <source>
        <dbReference type="Proteomes" id="UP000509579"/>
    </source>
</evidence>
<dbReference type="AlphaFoldDB" id="A0A6N1XCC7"/>
<dbReference type="PANTHER" id="PTHR42928:SF5">
    <property type="entry name" value="BLR1237 PROTEIN"/>
    <property type="match status" value="1"/>
</dbReference>
<organism evidence="3 4">
    <name type="scientific">Comamonas antarctica</name>
    <dbReference type="NCBI Taxonomy" id="2743470"/>
    <lineage>
        <taxon>Bacteria</taxon>
        <taxon>Pseudomonadati</taxon>
        <taxon>Pseudomonadota</taxon>
        <taxon>Betaproteobacteria</taxon>
        <taxon>Burkholderiales</taxon>
        <taxon>Comamonadaceae</taxon>
        <taxon>Comamonas</taxon>
    </lineage>
</organism>
<reference evidence="3 4" key="1">
    <citation type="submission" date="2020-06" db="EMBL/GenBank/DDBJ databases">
        <title>Acidovorax antarctica sp. nov., isolated from Corinth ice sheet soil, Antarctic Fields Peninsula.</title>
        <authorList>
            <person name="Xu Q."/>
            <person name="Peng F."/>
        </authorList>
    </citation>
    <scope>NUCLEOTIDE SEQUENCE [LARGE SCALE GENOMIC DNA]</scope>
    <source>
        <strain evidence="3 4">16-35-5</strain>
        <plasmid evidence="3 4">unnamed1</plasmid>
    </source>
</reference>
<evidence type="ECO:0000256" key="2">
    <source>
        <dbReference type="SAM" id="SignalP"/>
    </source>
</evidence>
<dbReference type="EMBL" id="CP054841">
    <property type="protein sequence ID" value="QKV55665.1"/>
    <property type="molecule type" value="Genomic_DNA"/>
</dbReference>
<dbReference type="CDD" id="cd13577">
    <property type="entry name" value="PBP2_BugE_Glu"/>
    <property type="match status" value="1"/>
</dbReference>
<proteinExistence type="inferred from homology"/>
<comment type="similarity">
    <text evidence="1">Belongs to the UPF0065 (bug) family.</text>
</comment>
<dbReference type="InterPro" id="IPR005064">
    <property type="entry name" value="BUG"/>
</dbReference>
<dbReference type="PIRSF" id="PIRSF017082">
    <property type="entry name" value="YflP"/>
    <property type="match status" value="1"/>
</dbReference>
<evidence type="ECO:0000256" key="1">
    <source>
        <dbReference type="ARBA" id="ARBA00006987"/>
    </source>
</evidence>
<feature type="signal peptide" evidence="2">
    <location>
        <begin position="1"/>
        <end position="22"/>
    </location>
</feature>
<geneLocation type="plasmid" evidence="3 4">
    <name>unnamed1</name>
</geneLocation>
<dbReference type="RefSeq" id="WP_175506449.1">
    <property type="nucleotide sequence ID" value="NZ_CP054841.1"/>
</dbReference>
<dbReference type="Gene3D" id="3.40.190.150">
    <property type="entry name" value="Bordetella uptake gene, domain 1"/>
    <property type="match status" value="1"/>
</dbReference>
<dbReference type="InterPro" id="IPR042100">
    <property type="entry name" value="Bug_dom1"/>
</dbReference>
<protein>
    <submittedName>
        <fullName evidence="3">Tripartite tricarboxylate transporter substrate binding protein BugE</fullName>
    </submittedName>
</protein>
<name>A0A6N1XCC7_9BURK</name>
<feature type="chain" id="PRO_5026775305" evidence="2">
    <location>
        <begin position="23"/>
        <end position="321"/>
    </location>
</feature>
<keyword evidence="2" id="KW-0732">Signal</keyword>
<keyword evidence="3" id="KW-0614">Plasmid</keyword>
<dbReference type="KEGG" id="aant:HUK68_21440"/>
<keyword evidence="4" id="KW-1185">Reference proteome</keyword>
<sequence length="321" mass="33667">MQRRHILTALAASPLLPGISWAQGKPLRLVVPFPPGGATDASARALIEPLTRLLGRPVIVDNRAGAGGSVGMAEAARAPADGTVLAVATLSTHGVNPAVYKKLPYDPLKDFVGVTEIVKAPGILVINPAQVPGVTNFNEFVAYLKANPGKLSYASPGNGTIGHLWGELFKRATGTSMVHVPYRGSGPALNDVLAGQVAAYFDQVIAALPHVKSGKLRALAVSWNERLEVLPNVPTYAELGQASINEPSWFGLVAPAATPPAILLQVQQAVATALKDPEVRARLAGLGLFASGTTPTEFSAQIRREIAKFKQVAEAAHIELD</sequence>
<gene>
    <name evidence="3" type="ORF">HUK68_21440</name>
</gene>
<dbReference type="Gene3D" id="3.40.190.10">
    <property type="entry name" value="Periplasmic binding protein-like II"/>
    <property type="match status" value="1"/>
</dbReference>
<accession>A0A6N1XCC7</accession>
<dbReference type="PANTHER" id="PTHR42928">
    <property type="entry name" value="TRICARBOXYLATE-BINDING PROTEIN"/>
    <property type="match status" value="1"/>
</dbReference>
<dbReference type="SUPFAM" id="SSF53850">
    <property type="entry name" value="Periplasmic binding protein-like II"/>
    <property type="match status" value="1"/>
</dbReference>
<dbReference type="Pfam" id="PF03401">
    <property type="entry name" value="TctC"/>
    <property type="match status" value="1"/>
</dbReference>
<evidence type="ECO:0000313" key="3">
    <source>
        <dbReference type="EMBL" id="QKV55665.1"/>
    </source>
</evidence>
<dbReference type="Proteomes" id="UP000509579">
    <property type="component" value="Plasmid unnamed1"/>
</dbReference>